<keyword evidence="3" id="KW-1185">Reference proteome</keyword>
<dbReference type="InterPro" id="IPR008969">
    <property type="entry name" value="CarboxyPept-like_regulatory"/>
</dbReference>
<protein>
    <submittedName>
        <fullName evidence="2">DUF5686 and carboxypeptidase regulatory-like domain-containing protein</fullName>
    </submittedName>
</protein>
<accession>A0ABP8MPY9</accession>
<dbReference type="RefSeq" id="WP_344824963.1">
    <property type="nucleotide sequence ID" value="NZ_BAABEZ010000022.1"/>
</dbReference>
<comment type="caution">
    <text evidence="2">The sequence shown here is derived from an EMBL/GenBank/DDBJ whole genome shotgun (WGS) entry which is preliminary data.</text>
</comment>
<dbReference type="EMBL" id="BAABEZ010000022">
    <property type="protein sequence ID" value="GAA4454101.1"/>
    <property type="molecule type" value="Genomic_DNA"/>
</dbReference>
<dbReference type="Pfam" id="PF18939">
    <property type="entry name" value="DUF5686"/>
    <property type="match status" value="1"/>
</dbReference>
<reference evidence="3" key="1">
    <citation type="journal article" date="2019" name="Int. J. Syst. Evol. Microbiol.">
        <title>The Global Catalogue of Microorganisms (GCM) 10K type strain sequencing project: providing services to taxonomists for standard genome sequencing and annotation.</title>
        <authorList>
            <consortium name="The Broad Institute Genomics Platform"/>
            <consortium name="The Broad Institute Genome Sequencing Center for Infectious Disease"/>
            <person name="Wu L."/>
            <person name="Ma J."/>
        </authorList>
    </citation>
    <scope>NUCLEOTIDE SEQUENCE [LARGE SCALE GENOMIC DNA]</scope>
    <source>
        <strain evidence="3">JCM 31921</strain>
    </source>
</reference>
<dbReference type="SUPFAM" id="SSF49464">
    <property type="entry name" value="Carboxypeptidase regulatory domain-like"/>
    <property type="match status" value="1"/>
</dbReference>
<evidence type="ECO:0000256" key="1">
    <source>
        <dbReference type="SAM" id="SignalP"/>
    </source>
</evidence>
<gene>
    <name evidence="2" type="ORF">GCM10023092_15570</name>
</gene>
<dbReference type="Pfam" id="PF13715">
    <property type="entry name" value="CarbopepD_reg_2"/>
    <property type="match status" value="1"/>
</dbReference>
<evidence type="ECO:0000313" key="3">
    <source>
        <dbReference type="Proteomes" id="UP001501410"/>
    </source>
</evidence>
<feature type="chain" id="PRO_5045392881" evidence="1">
    <location>
        <begin position="21"/>
        <end position="845"/>
    </location>
</feature>
<proteinExistence type="predicted"/>
<keyword evidence="1" id="KW-0732">Signal</keyword>
<feature type="signal peptide" evidence="1">
    <location>
        <begin position="1"/>
        <end position="20"/>
    </location>
</feature>
<dbReference type="Proteomes" id="UP001501410">
    <property type="component" value="Unassembled WGS sequence"/>
</dbReference>
<name>A0ABP8MPY9_9BACT</name>
<evidence type="ECO:0000313" key="2">
    <source>
        <dbReference type="EMBL" id="GAA4454101.1"/>
    </source>
</evidence>
<sequence>MKKIIFLLMLLSGMHMVSLAAIVSGRITDEDGDPLAFAAVVVKGTSMGSTSNAQGYYTLDLPVGSYTLQAQFIGYRQESVAVKIAGDKPQTHNFTLSVQGYELKGVVVKSGGEDPAYRIIRNAIKRREFHLKQLQSFQTGIYVKGVFRNRKTPGSILGVKIDSADKKDMGLDTGGRGVLYLCEEVADYYTQGKQQKVVIKSVKESGNPNGVGLGSVPPVVNFYENIVEVLSVNSVGQGFLSPIASSALSGYTYKLEGEFEENGHTIYKIKVNPKRAFERCFVGEIFISDEDWAVHSTRLLLTAKQGLDVLDTLITTQQYIPLDKDLWVIKSQVIYPTINFLGFDISGSFVTVYNDQKVNAKIPDSIFNKRITVSYTWDATKKDSSFWLSTRPMTLETDEERNYVFQDSTAKVRNDPARIDSLRKRGNRVSVGDIFIGGITFNAKEYKRSFSISPVIFDINFNTVEGLNYSPKLSFAQRIDSANSLLVRGKLRYGFANTHFNAKGNIIYTHKNPRWPARNWSLNLSGGRYIAQLNNTQPVDELLNTYASLVQQDNYFKIYERWLAGVQFSGASGSGFYWLASALFEDRNPLSNTTNYSFVQKNNIAPYTSNVPAEFAADPMMRHRAMTFHAQLSYRPGATYTLYPTVKSMHSGNAPLFTVAYDKAVPNLFKSVTDYDKWRFSIEDDMGLNRLGLLEYNISAGGFMSNKNVQIPDMKHLQGNQYTLAAPYLESFQLAPYYRFSSVPKLYGELHLEYSLRGLFTNKLPLLRQAHVYMVLGTNTFYVNDQNYFTEAFVGLDNIGYKVLRFLRIDYVRGWDALKNSYSGFRIGVKSYGSKSAQAKDANAF</sequence>
<organism evidence="2 3">
    <name type="scientific">Rurimicrobium arvi</name>
    <dbReference type="NCBI Taxonomy" id="2049916"/>
    <lineage>
        <taxon>Bacteria</taxon>
        <taxon>Pseudomonadati</taxon>
        <taxon>Bacteroidota</taxon>
        <taxon>Chitinophagia</taxon>
        <taxon>Chitinophagales</taxon>
        <taxon>Chitinophagaceae</taxon>
        <taxon>Rurimicrobium</taxon>
    </lineage>
</organism>
<dbReference type="Gene3D" id="2.60.40.1120">
    <property type="entry name" value="Carboxypeptidase-like, regulatory domain"/>
    <property type="match status" value="1"/>
</dbReference>
<dbReference type="InterPro" id="IPR043741">
    <property type="entry name" value="DUF5686"/>
</dbReference>